<dbReference type="SUPFAM" id="SSF56954">
    <property type="entry name" value="Outer membrane efflux proteins (OEP)"/>
    <property type="match status" value="1"/>
</dbReference>
<dbReference type="PANTHER" id="PTHR30203:SF33">
    <property type="entry name" value="BLR4455 PROTEIN"/>
    <property type="match status" value="1"/>
</dbReference>
<protein>
    <submittedName>
        <fullName evidence="9">Outer membrane protein OprM</fullName>
    </submittedName>
</protein>
<dbReference type="InterPro" id="IPR010131">
    <property type="entry name" value="MdtP/NodT-like"/>
</dbReference>
<keyword evidence="6" id="KW-0998">Cell outer membrane</keyword>
<proteinExistence type="inferred from homology"/>
<evidence type="ECO:0000256" key="4">
    <source>
        <dbReference type="ARBA" id="ARBA00023136"/>
    </source>
</evidence>
<dbReference type="InterPro" id="IPR003423">
    <property type="entry name" value="OMP_efflux"/>
</dbReference>
<organism evidence="9 10">
    <name type="scientific">Pseudomonas aeruginosa</name>
    <dbReference type="NCBI Taxonomy" id="287"/>
    <lineage>
        <taxon>Bacteria</taxon>
        <taxon>Pseudomonadati</taxon>
        <taxon>Pseudomonadota</taxon>
        <taxon>Gammaproteobacteria</taxon>
        <taxon>Pseudomonadales</taxon>
        <taxon>Pseudomonadaceae</taxon>
        <taxon>Pseudomonas</taxon>
    </lineage>
</organism>
<dbReference type="AlphaFoldDB" id="A0A0C7AHY3"/>
<keyword evidence="5 8" id="KW-0564">Palmitate</keyword>
<gene>
    <name evidence="9" type="primary">oprM_6</name>
    <name evidence="9" type="ORF">PAERUG_P19_London_7_VIM_2_05_10_06465</name>
</gene>
<dbReference type="GO" id="GO:0009279">
    <property type="term" value="C:cell outer membrane"/>
    <property type="evidence" value="ECO:0007669"/>
    <property type="project" value="UniProtKB-SubCell"/>
</dbReference>
<accession>A0A0C7AHY3</accession>
<dbReference type="PANTHER" id="PTHR30203">
    <property type="entry name" value="OUTER MEMBRANE CATION EFFLUX PROTEIN"/>
    <property type="match status" value="1"/>
</dbReference>
<dbReference type="Gene3D" id="2.20.200.10">
    <property type="entry name" value="Outer membrane efflux proteins (OEP)"/>
    <property type="match status" value="1"/>
</dbReference>
<evidence type="ECO:0000256" key="1">
    <source>
        <dbReference type="ARBA" id="ARBA00007613"/>
    </source>
</evidence>
<dbReference type="Pfam" id="PF02321">
    <property type="entry name" value="OEP"/>
    <property type="match status" value="2"/>
</dbReference>
<reference evidence="10" key="1">
    <citation type="submission" date="2015-06" db="EMBL/GenBank/DDBJ databases">
        <authorList>
            <person name="Radhakrishnan Rajesh"/>
            <person name="Underwood Anthony"/>
            <person name="Al-Shahib Ali"/>
        </authorList>
    </citation>
    <scope>NUCLEOTIDE SEQUENCE [LARGE SCALE GENOMIC DNA]</scope>
    <source>
        <strain evidence="10">P19_London_7_VIM_2_05_10</strain>
    </source>
</reference>
<dbReference type="EMBL" id="CVVU01000266">
    <property type="protein sequence ID" value="CRQ03784.1"/>
    <property type="molecule type" value="Genomic_DNA"/>
</dbReference>
<dbReference type="PROSITE" id="PS51257">
    <property type="entry name" value="PROKAR_LIPOPROTEIN"/>
    <property type="match status" value="1"/>
</dbReference>
<evidence type="ECO:0000256" key="8">
    <source>
        <dbReference type="RuleBase" id="RU362097"/>
    </source>
</evidence>
<evidence type="ECO:0000256" key="2">
    <source>
        <dbReference type="ARBA" id="ARBA00022452"/>
    </source>
</evidence>
<dbReference type="Gene3D" id="1.20.1600.10">
    <property type="entry name" value="Outer membrane efflux proteins (OEP)"/>
    <property type="match status" value="1"/>
</dbReference>
<dbReference type="NCBIfam" id="TIGR01845">
    <property type="entry name" value="outer_NodT"/>
    <property type="match status" value="1"/>
</dbReference>
<dbReference type="Proteomes" id="UP000045039">
    <property type="component" value="Unassembled WGS sequence"/>
</dbReference>
<keyword evidence="3 8" id="KW-0812">Transmembrane</keyword>
<keyword evidence="2 8" id="KW-1134">Transmembrane beta strand</keyword>
<evidence type="ECO:0000313" key="10">
    <source>
        <dbReference type="Proteomes" id="UP000045039"/>
    </source>
</evidence>
<evidence type="ECO:0000313" key="9">
    <source>
        <dbReference type="EMBL" id="CRQ03784.1"/>
    </source>
</evidence>
<name>A0A0C7AHY3_PSEAI</name>
<comment type="subcellular location">
    <subcellularLocation>
        <location evidence="8">Cell outer membrane</location>
        <topology evidence="8">Lipid-anchor</topology>
    </subcellularLocation>
</comment>
<evidence type="ECO:0000256" key="5">
    <source>
        <dbReference type="ARBA" id="ARBA00023139"/>
    </source>
</evidence>
<evidence type="ECO:0000256" key="6">
    <source>
        <dbReference type="ARBA" id="ARBA00023237"/>
    </source>
</evidence>
<dbReference type="RefSeq" id="WP_003120075.1">
    <property type="nucleotide sequence ID" value="NZ_AP014651.1"/>
</dbReference>
<keyword evidence="4 8" id="KW-0472">Membrane</keyword>
<sequence length="499" mass="53983">MKHTPSLLALALVAALGGCAIGPDYQRPDLAVPAEFKEAEGWRRAEPRDVFQRGAWWELYGDQTLNDLQMHLERSNQTLAQSVAQFRQAEALVRGARAAFFPSITGNVGKTRSGQGGGDSTVRLPDGSTVSSGGGSGAISNSYSTSLGVSWEVDLWGKLRRQLEANQASLHASAADLAAVRLSQQSQLAQNYLQLRVMDEQIRLLNDTVTAYERSLKVAENKYRAGIVTRADVAQARTQLKSTQAQAIDLKYQRAQLEHAIAVLVGLPPAQFNLPPVASVPKLPDLPAVVPSQLLERRPDIASAERKVISANAQIGVAKAAYFPDLTLSAAGGYRSGSLSNWISTPNRFWSIGPQFAMTLFDGGLIGSQVDQAEATYDQTVATYRQTVLDGFREVEDYLVQLSVLDEESGVQREALESAREALRLAENQYKAGTVDYTDVVTNQATALSNERTVLTLLGSRLTASVQLIAAMGGGWDSADIERTDERLGRVEEGLPPSP</sequence>
<evidence type="ECO:0000256" key="3">
    <source>
        <dbReference type="ARBA" id="ARBA00022692"/>
    </source>
</evidence>
<comment type="similarity">
    <text evidence="1 8">Belongs to the outer membrane factor (OMF) (TC 1.B.17) family.</text>
</comment>
<dbReference type="GO" id="GO:0015562">
    <property type="term" value="F:efflux transmembrane transporter activity"/>
    <property type="evidence" value="ECO:0007669"/>
    <property type="project" value="InterPro"/>
</dbReference>
<keyword evidence="7 8" id="KW-0449">Lipoprotein</keyword>
<comment type="caution">
    <text evidence="9">The sequence shown here is derived from an EMBL/GenBank/DDBJ whole genome shotgun (WGS) entry which is preliminary data.</text>
</comment>
<evidence type="ECO:0000256" key="7">
    <source>
        <dbReference type="ARBA" id="ARBA00023288"/>
    </source>
</evidence>